<sequence>MGSLRPVAGLPSPVSPLSPRSSDSLLAAAGQQTTIPRSITPTHRNNENILVPISMKARYNSNGSASSRLLWQSLWLRKRTLLAFLLLFTVLCISLLILWQYDNQHDGIRLTVSTNHYAWTYGPAAILVVVVSLWRQVDYQCKANQPWLELSKGPSIASKSILLDYISPLQITSFSRAVQSSHYAVAASVLGFAILKLVLAASTTLLVASSTPVSNDFDVQIATRFTGEEFWQTIPDQVDGTTTAKGFIGNQITESAYKNISSDPVYSYWGVIRGELTDPLGTKDGIAFQVFNSSLTNENLTSLTSTVSAFVPNITCEIPVWESFQNMSGEWGPLVQLRLNTPTCKAGYGDYEIYVDTADVVAAPMNDNLCAEDCLPYPTSFTIQRVFCGTAESEAAKTVVNGLSPHDYRFAIVAANISQQVGQPSWTNDTNVTEVIGRGIVEAGVVLCNIDYNMVEAEVTHDMADDSYSLPTELTALQGGHLSDLGGLQLSELIFSSLSIAADAFAPQDIGPYIPTPDMDTLASNPLFTLMADRLEGKKSRERFFDPTTLQQAAVSALTGVSAQFMQQNFLKSTNEASTGKGVYHEQRLHIQRPSLWIMVTGFIILDLLTLVLVFTATTKSTPQDPRSIAAHATILTTSSSIQAPLCNTGDLRTSGLTKQLGEFEYRSVVDQHFYLEALPRSKEAERMNDGGNFKSSMWIPLSAKFWFVCLTATAPILAIAALEALYRRSEANQGLKDVSGESSVLAFARQYLSSLVLLLIATLFNTLDFAITTFAPFSALRKGIVSSEVGLLMQLQGNTPLLALYQAISHSHMGAALSNMATLVGSALPIVVAGLWVLDDATTFTNNVVVTASSAWDVAPINSTTEGSGAAPAFNNVERGVVNLPAGVWNDLVFPQISELTTVYNSRDPSLDSSTSALNYTLTIPALRPELICDIVPADLWTISYETDPNDPPNMADWSVKWELPPGCHGGPWGNRSYATIRGGYWEDSWYGQMYDLHLGPWNASNLENREVQSHAEVTFGHADQPDNPCGCPSIAVFFGYVGQNYTAQENVTMLVCNQRITQVQTAITYDGDPLNNKPNTAREPVPDESTARYMTNGTDGVVDFNYRLQYDLQSGLVTFNPGNEPDYFDQFFNHLVYGPEGVSPKQLLGPQNANNLRAAVQKLYKRYMVHVIDRKFRQPLDAAAESLKDKRKRQDAGTGAQTSQYEGVVMQQIPRLKVDYISKLILQIMLATMTLLGILSFWLVKLRGTLPRNPCSIASTMSLFAGSEMCKSEKEGGIMPAGAEWMTREELKHVWKGKHFSLGWWTAAERSLSNANAREMETLPQRGSRMKLGNMEEIRLADEAIDRETLRFGIDVGVPIRLGFRQRRGWRERLKPS</sequence>
<feature type="transmembrane region" description="Helical" evidence="2">
    <location>
        <begin position="116"/>
        <end position="134"/>
    </location>
</feature>
<organism evidence="3 4">
    <name type="scientific">Exophiala bonariae</name>
    <dbReference type="NCBI Taxonomy" id="1690606"/>
    <lineage>
        <taxon>Eukaryota</taxon>
        <taxon>Fungi</taxon>
        <taxon>Dikarya</taxon>
        <taxon>Ascomycota</taxon>
        <taxon>Pezizomycotina</taxon>
        <taxon>Eurotiomycetes</taxon>
        <taxon>Chaetothyriomycetidae</taxon>
        <taxon>Chaetothyriales</taxon>
        <taxon>Herpotrichiellaceae</taxon>
        <taxon>Exophiala</taxon>
    </lineage>
</organism>
<dbReference type="Proteomes" id="UP001358417">
    <property type="component" value="Unassembled WGS sequence"/>
</dbReference>
<comment type="caution">
    <text evidence="3">The sequence shown here is derived from an EMBL/GenBank/DDBJ whole genome shotgun (WGS) entry which is preliminary data.</text>
</comment>
<keyword evidence="2" id="KW-0812">Transmembrane</keyword>
<dbReference type="InterPro" id="IPR021840">
    <property type="entry name" value="DUF3433"/>
</dbReference>
<feature type="transmembrane region" description="Helical" evidence="2">
    <location>
        <begin position="706"/>
        <end position="727"/>
    </location>
</feature>
<feature type="transmembrane region" description="Helical" evidence="2">
    <location>
        <begin position="1226"/>
        <end position="1246"/>
    </location>
</feature>
<dbReference type="PANTHER" id="PTHR37544:SF1">
    <property type="entry name" value="PHOSPHORIBOSYLAMINOIMIDAZOLE-SUCCINOCARBOXAMIDE SYNTHASE"/>
    <property type="match status" value="1"/>
</dbReference>
<reference evidence="3 4" key="1">
    <citation type="submission" date="2023-08" db="EMBL/GenBank/DDBJ databases">
        <title>Black Yeasts Isolated from many extreme environments.</title>
        <authorList>
            <person name="Coleine C."/>
            <person name="Stajich J.E."/>
            <person name="Selbmann L."/>
        </authorList>
    </citation>
    <scope>NUCLEOTIDE SEQUENCE [LARGE SCALE GENOMIC DNA]</scope>
    <source>
        <strain evidence="3 4">CCFEE 5792</strain>
    </source>
</reference>
<feature type="transmembrane region" description="Helical" evidence="2">
    <location>
        <begin position="756"/>
        <end position="778"/>
    </location>
</feature>
<dbReference type="EMBL" id="JAVRRD010000028">
    <property type="protein sequence ID" value="KAK5046846.1"/>
    <property type="molecule type" value="Genomic_DNA"/>
</dbReference>
<feature type="compositionally biased region" description="Low complexity" evidence="1">
    <location>
        <begin position="8"/>
        <end position="22"/>
    </location>
</feature>
<evidence type="ECO:0000313" key="3">
    <source>
        <dbReference type="EMBL" id="KAK5046846.1"/>
    </source>
</evidence>
<evidence type="ECO:0000313" key="4">
    <source>
        <dbReference type="Proteomes" id="UP001358417"/>
    </source>
</evidence>
<gene>
    <name evidence="3" type="ORF">LTR84_007200</name>
</gene>
<name>A0AAV9N2G8_9EURO</name>
<protein>
    <submittedName>
        <fullName evidence="3">Uncharacterized protein</fullName>
    </submittedName>
</protein>
<evidence type="ECO:0000256" key="1">
    <source>
        <dbReference type="SAM" id="MobiDB-lite"/>
    </source>
</evidence>
<dbReference type="GeneID" id="89975366"/>
<dbReference type="Pfam" id="PF11915">
    <property type="entry name" value="DUF3433"/>
    <property type="match status" value="2"/>
</dbReference>
<keyword evidence="2" id="KW-0472">Membrane</keyword>
<dbReference type="PANTHER" id="PTHR37544">
    <property type="entry name" value="SPRAY-RELATED"/>
    <property type="match status" value="1"/>
</dbReference>
<accession>A0AAV9N2G8</accession>
<dbReference type="RefSeq" id="XP_064702419.1">
    <property type="nucleotide sequence ID" value="XM_064850753.1"/>
</dbReference>
<feature type="region of interest" description="Disordered" evidence="1">
    <location>
        <begin position="1"/>
        <end position="22"/>
    </location>
</feature>
<proteinExistence type="predicted"/>
<evidence type="ECO:0000256" key="2">
    <source>
        <dbReference type="SAM" id="Phobius"/>
    </source>
</evidence>
<keyword evidence="2" id="KW-1133">Transmembrane helix</keyword>
<feature type="transmembrane region" description="Helical" evidence="2">
    <location>
        <begin position="81"/>
        <end position="101"/>
    </location>
</feature>
<feature type="transmembrane region" description="Helical" evidence="2">
    <location>
        <begin position="596"/>
        <end position="617"/>
    </location>
</feature>
<feature type="transmembrane region" description="Helical" evidence="2">
    <location>
        <begin position="821"/>
        <end position="839"/>
    </location>
</feature>
<keyword evidence="4" id="KW-1185">Reference proteome</keyword>